<sequence length="162" mass="18394">MFSKGGFLPFRGSLVDWLALIKTHRSNAETYHGEALCKQKFHELLKELSLPKGFIRADIEEMGHQQPSGFVWLKQKKTTHKFKSIGKTVSYDDELTMLVEKGRITKLTGVASKEVFVWISVCEIYFDDLSSDKLTFKVPASLTATFPALAFKDKDEKDDGEQ</sequence>
<dbReference type="PANTHER" id="PTHR31676:SF193">
    <property type="entry name" value="DUF538 FAMILY PROTEIN"/>
    <property type="match status" value="1"/>
</dbReference>
<organism evidence="1 2">
    <name type="scientific">Pyrus ussuriensis x Pyrus communis</name>
    <dbReference type="NCBI Taxonomy" id="2448454"/>
    <lineage>
        <taxon>Eukaryota</taxon>
        <taxon>Viridiplantae</taxon>
        <taxon>Streptophyta</taxon>
        <taxon>Embryophyta</taxon>
        <taxon>Tracheophyta</taxon>
        <taxon>Spermatophyta</taxon>
        <taxon>Magnoliopsida</taxon>
        <taxon>eudicotyledons</taxon>
        <taxon>Gunneridae</taxon>
        <taxon>Pentapetalae</taxon>
        <taxon>rosids</taxon>
        <taxon>fabids</taxon>
        <taxon>Rosales</taxon>
        <taxon>Rosaceae</taxon>
        <taxon>Amygdaloideae</taxon>
        <taxon>Maleae</taxon>
        <taxon>Pyrus</taxon>
    </lineage>
</organism>
<comment type="caution">
    <text evidence="1">The sequence shown here is derived from an EMBL/GenBank/DDBJ whole genome shotgun (WGS) entry which is preliminary data.</text>
</comment>
<dbReference type="InterPro" id="IPR036758">
    <property type="entry name" value="At5g01610-like"/>
</dbReference>
<reference evidence="2" key="2">
    <citation type="submission" date="2019-10" db="EMBL/GenBank/DDBJ databases">
        <title>A de novo genome assembly of a pear dwarfing rootstock.</title>
        <authorList>
            <person name="Wang F."/>
            <person name="Wang J."/>
            <person name="Li S."/>
            <person name="Zhang Y."/>
            <person name="Fang M."/>
            <person name="Ma L."/>
            <person name="Zhao Y."/>
            <person name="Jiang S."/>
        </authorList>
    </citation>
    <scope>NUCLEOTIDE SEQUENCE [LARGE SCALE GENOMIC DNA]</scope>
</reference>
<dbReference type="OrthoDB" id="1885001at2759"/>
<evidence type="ECO:0000313" key="2">
    <source>
        <dbReference type="Proteomes" id="UP000327157"/>
    </source>
</evidence>
<dbReference type="SUPFAM" id="SSF141562">
    <property type="entry name" value="At5g01610-like"/>
    <property type="match status" value="1"/>
</dbReference>
<name>A0A5N5IAJ6_9ROSA</name>
<proteinExistence type="predicted"/>
<reference evidence="1 2" key="3">
    <citation type="submission" date="2019-11" db="EMBL/GenBank/DDBJ databases">
        <title>A de novo genome assembly of a pear dwarfing rootstock.</title>
        <authorList>
            <person name="Wang F."/>
            <person name="Wang J."/>
            <person name="Li S."/>
            <person name="Zhang Y."/>
            <person name="Fang M."/>
            <person name="Ma L."/>
            <person name="Zhao Y."/>
            <person name="Jiang S."/>
        </authorList>
    </citation>
    <scope>NUCLEOTIDE SEQUENCE [LARGE SCALE GENOMIC DNA]</scope>
    <source>
        <strain evidence="1">S2</strain>
        <tissue evidence="1">Leaf</tissue>
    </source>
</reference>
<reference evidence="1 2" key="1">
    <citation type="submission" date="2019-09" db="EMBL/GenBank/DDBJ databases">
        <authorList>
            <person name="Ou C."/>
        </authorList>
    </citation>
    <scope>NUCLEOTIDE SEQUENCE [LARGE SCALE GENOMIC DNA]</scope>
    <source>
        <strain evidence="1">S2</strain>
        <tissue evidence="1">Leaf</tissue>
    </source>
</reference>
<dbReference type="Proteomes" id="UP000327157">
    <property type="component" value="Chromosome 5"/>
</dbReference>
<dbReference type="Pfam" id="PF04398">
    <property type="entry name" value="DUF538"/>
    <property type="match status" value="1"/>
</dbReference>
<dbReference type="InterPro" id="IPR007493">
    <property type="entry name" value="DUF538"/>
</dbReference>
<protein>
    <submittedName>
        <fullName evidence="1">Uncharacterized protein</fullName>
    </submittedName>
</protein>
<evidence type="ECO:0000313" key="1">
    <source>
        <dbReference type="EMBL" id="KAB2637195.1"/>
    </source>
</evidence>
<dbReference type="PANTHER" id="PTHR31676">
    <property type="entry name" value="T31J12.3 PROTEIN-RELATED"/>
    <property type="match status" value="1"/>
</dbReference>
<dbReference type="EMBL" id="SMOL01000004">
    <property type="protein sequence ID" value="KAB2637195.1"/>
    <property type="molecule type" value="Genomic_DNA"/>
</dbReference>
<dbReference type="AlphaFoldDB" id="A0A5N5IAJ6"/>
<dbReference type="Gene3D" id="2.30.240.10">
    <property type="entry name" value="At5g01610-like"/>
    <property type="match status" value="1"/>
</dbReference>
<accession>A0A5N5IAJ6</accession>
<keyword evidence="2" id="KW-1185">Reference proteome</keyword>
<gene>
    <name evidence="1" type="ORF">D8674_027729</name>
</gene>